<sequence>MQAPLLPRQVELKRLGSGRHAYEGQVPVEALAELEGAGERPGPVQASIMLDLSGSMPRVTGRCEGSIQLQCQRCLEPVDVALESEFELVVVDRASDADGLDEGQTWVEAPRGILDLARLAEEEMLLALPVVARHENADCDGGQRHFGPPGEPQPERDNPFAALKALREKGSPSDE</sequence>
<evidence type="ECO:0000256" key="5">
    <source>
        <dbReference type="ARBA" id="ARBA00031841"/>
    </source>
</evidence>
<evidence type="ECO:0000256" key="4">
    <source>
        <dbReference type="ARBA" id="ARBA00022517"/>
    </source>
</evidence>
<feature type="region of interest" description="Disordered" evidence="6">
    <location>
        <begin position="138"/>
        <end position="158"/>
    </location>
</feature>
<dbReference type="InterPro" id="IPR039255">
    <property type="entry name" value="YceD_bac"/>
</dbReference>
<protein>
    <recommendedName>
        <fullName evidence="3">Large ribosomal RNA subunit accumulation protein YceD</fullName>
    </recommendedName>
    <alternativeName>
        <fullName evidence="5">23S rRNA accumulation protein YceD</fullName>
    </alternativeName>
</protein>
<accession>A0ABV3TCB7</accession>
<dbReference type="RefSeq" id="WP_367958476.1">
    <property type="nucleotide sequence ID" value="NZ_JBAKFK010000002.1"/>
</dbReference>
<dbReference type="PANTHER" id="PTHR38099">
    <property type="entry name" value="LARGE RIBOSOMAL RNA SUBUNIT ACCUMULATION PROTEIN YCED"/>
    <property type="match status" value="1"/>
</dbReference>
<comment type="caution">
    <text evidence="7">The sequence shown here is derived from an EMBL/GenBank/DDBJ whole genome shotgun (WGS) entry which is preliminary data.</text>
</comment>
<gene>
    <name evidence="7" type="ORF">V6X73_06005</name>
</gene>
<evidence type="ECO:0000256" key="3">
    <source>
        <dbReference type="ARBA" id="ARBA00015716"/>
    </source>
</evidence>
<dbReference type="PANTHER" id="PTHR38099:SF1">
    <property type="entry name" value="LARGE RIBOSOMAL RNA SUBUNIT ACCUMULATION PROTEIN YCED"/>
    <property type="match status" value="1"/>
</dbReference>
<reference evidence="7 8" key="1">
    <citation type="submission" date="2024-02" db="EMBL/GenBank/DDBJ databases">
        <title>New especies of Spiribacter isolated from saline water.</title>
        <authorList>
            <person name="Leon M.J."/>
            <person name="De La Haba R."/>
            <person name="Sanchez-Porro C."/>
            <person name="Ventosa A."/>
        </authorList>
    </citation>
    <scope>NUCLEOTIDE SEQUENCE [LARGE SCALE GENOMIC DNA]</scope>
    <source>
        <strain evidence="8">ag22IC6-390</strain>
    </source>
</reference>
<dbReference type="Pfam" id="PF02620">
    <property type="entry name" value="YceD"/>
    <property type="match status" value="1"/>
</dbReference>
<keyword evidence="4" id="KW-0690">Ribosome biogenesis</keyword>
<evidence type="ECO:0000313" key="7">
    <source>
        <dbReference type="EMBL" id="MEX0469274.1"/>
    </source>
</evidence>
<organism evidence="7 8">
    <name type="scientific">Spiribacter pallidus</name>
    <dbReference type="NCBI Taxonomy" id="1987936"/>
    <lineage>
        <taxon>Bacteria</taxon>
        <taxon>Pseudomonadati</taxon>
        <taxon>Pseudomonadota</taxon>
        <taxon>Gammaproteobacteria</taxon>
        <taxon>Chromatiales</taxon>
        <taxon>Ectothiorhodospiraceae</taxon>
        <taxon>Spiribacter</taxon>
    </lineage>
</organism>
<evidence type="ECO:0000313" key="8">
    <source>
        <dbReference type="Proteomes" id="UP001556709"/>
    </source>
</evidence>
<dbReference type="EMBL" id="JBAKFM010000002">
    <property type="protein sequence ID" value="MEX0469274.1"/>
    <property type="molecule type" value="Genomic_DNA"/>
</dbReference>
<comment type="function">
    <text evidence="1">Plays a role in synthesis, processing and/or stability of 23S rRNA.</text>
</comment>
<evidence type="ECO:0000256" key="1">
    <source>
        <dbReference type="ARBA" id="ARBA00002868"/>
    </source>
</evidence>
<evidence type="ECO:0000256" key="2">
    <source>
        <dbReference type="ARBA" id="ARBA00010740"/>
    </source>
</evidence>
<keyword evidence="8" id="KW-1185">Reference proteome</keyword>
<evidence type="ECO:0000256" key="6">
    <source>
        <dbReference type="SAM" id="MobiDB-lite"/>
    </source>
</evidence>
<name>A0ABV3TCB7_9GAMM</name>
<dbReference type="Proteomes" id="UP001556709">
    <property type="component" value="Unassembled WGS sequence"/>
</dbReference>
<comment type="similarity">
    <text evidence="2">Belongs to the DUF177 domain family.</text>
</comment>
<proteinExistence type="inferred from homology"/>
<dbReference type="InterPro" id="IPR003772">
    <property type="entry name" value="YceD"/>
</dbReference>